<evidence type="ECO:0000256" key="1">
    <source>
        <dbReference type="SAM" id="MobiDB-lite"/>
    </source>
</evidence>
<dbReference type="EMBL" id="JAULSU010000001">
    <property type="protein sequence ID" value="KAK0633429.1"/>
    <property type="molecule type" value="Genomic_DNA"/>
</dbReference>
<protein>
    <submittedName>
        <fullName evidence="2">Uncharacterized protein</fullName>
    </submittedName>
</protein>
<feature type="region of interest" description="Disordered" evidence="1">
    <location>
        <begin position="65"/>
        <end position="178"/>
    </location>
</feature>
<gene>
    <name evidence="2" type="ORF">B0T14DRAFT_68402</name>
</gene>
<name>A0AA39XGC8_9PEZI</name>
<proteinExistence type="predicted"/>
<feature type="region of interest" description="Disordered" evidence="1">
    <location>
        <begin position="1"/>
        <end position="48"/>
    </location>
</feature>
<feature type="compositionally biased region" description="Low complexity" evidence="1">
    <location>
        <begin position="138"/>
        <end position="162"/>
    </location>
</feature>
<feature type="compositionally biased region" description="Polar residues" evidence="1">
    <location>
        <begin position="1"/>
        <end position="23"/>
    </location>
</feature>
<feature type="compositionally biased region" description="Basic and acidic residues" evidence="1">
    <location>
        <begin position="117"/>
        <end position="135"/>
    </location>
</feature>
<keyword evidence="3" id="KW-1185">Reference proteome</keyword>
<organism evidence="2 3">
    <name type="scientific">Immersiella caudata</name>
    <dbReference type="NCBI Taxonomy" id="314043"/>
    <lineage>
        <taxon>Eukaryota</taxon>
        <taxon>Fungi</taxon>
        <taxon>Dikarya</taxon>
        <taxon>Ascomycota</taxon>
        <taxon>Pezizomycotina</taxon>
        <taxon>Sordariomycetes</taxon>
        <taxon>Sordariomycetidae</taxon>
        <taxon>Sordariales</taxon>
        <taxon>Lasiosphaeriaceae</taxon>
        <taxon>Immersiella</taxon>
    </lineage>
</organism>
<accession>A0AA39XGC8</accession>
<sequence length="178" mass="18488">MNTSSSNRTRAPSTTTTPQSGSFSPLGGHSGAQMSGARGTGESAKKTLLNKVTKVTSWLAMSEPSAQALKQHKKDSFAKAGIPFDDPNGEASTKLHAPIGEIPADAIKPTSSLSPEEVAKKKAAERLRRKMEAHGGRSRTSQSSSGLSMASASAMSPKASLAWDDSPFDGTNPGFNKG</sequence>
<dbReference type="AlphaFoldDB" id="A0AA39XGC8"/>
<evidence type="ECO:0000313" key="2">
    <source>
        <dbReference type="EMBL" id="KAK0633429.1"/>
    </source>
</evidence>
<comment type="caution">
    <text evidence="2">The sequence shown here is derived from an EMBL/GenBank/DDBJ whole genome shotgun (WGS) entry which is preliminary data.</text>
</comment>
<reference evidence="2" key="1">
    <citation type="submission" date="2023-06" db="EMBL/GenBank/DDBJ databases">
        <title>Genome-scale phylogeny and comparative genomics of the fungal order Sordariales.</title>
        <authorList>
            <consortium name="Lawrence Berkeley National Laboratory"/>
            <person name="Hensen N."/>
            <person name="Bonometti L."/>
            <person name="Westerberg I."/>
            <person name="Brannstrom I.O."/>
            <person name="Guillou S."/>
            <person name="Cros-Aarteil S."/>
            <person name="Calhoun S."/>
            <person name="Haridas S."/>
            <person name="Kuo A."/>
            <person name="Mondo S."/>
            <person name="Pangilinan J."/>
            <person name="Riley R."/>
            <person name="Labutti K."/>
            <person name="Andreopoulos B."/>
            <person name="Lipzen A."/>
            <person name="Chen C."/>
            <person name="Yanf M."/>
            <person name="Daum C."/>
            <person name="Ng V."/>
            <person name="Clum A."/>
            <person name="Steindorff A."/>
            <person name="Ohm R."/>
            <person name="Martin F."/>
            <person name="Silar P."/>
            <person name="Natvig D."/>
            <person name="Lalanne C."/>
            <person name="Gautier V."/>
            <person name="Ament-Velasquez S.L."/>
            <person name="Kruys A."/>
            <person name="Hutchinson M.I."/>
            <person name="Powell A.J."/>
            <person name="Barry K."/>
            <person name="Miller A.N."/>
            <person name="Grigoriev I.V."/>
            <person name="Debuchy R."/>
            <person name="Gladieux P."/>
            <person name="Thoren M.H."/>
            <person name="Johannesson H."/>
        </authorList>
    </citation>
    <scope>NUCLEOTIDE SEQUENCE</scope>
    <source>
        <strain evidence="2">CBS 606.72</strain>
    </source>
</reference>
<dbReference type="Proteomes" id="UP001175000">
    <property type="component" value="Unassembled WGS sequence"/>
</dbReference>
<evidence type="ECO:0000313" key="3">
    <source>
        <dbReference type="Proteomes" id="UP001175000"/>
    </source>
</evidence>